<dbReference type="SMART" id="SM00822">
    <property type="entry name" value="PKS_KR"/>
    <property type="match status" value="1"/>
</dbReference>
<dbReference type="PRINTS" id="PR00081">
    <property type="entry name" value="GDHRDH"/>
</dbReference>
<reference evidence="3 4" key="1">
    <citation type="submission" date="2020-07" db="EMBL/GenBank/DDBJ databases">
        <authorList>
            <person name="Cui H."/>
        </authorList>
    </citation>
    <scope>NUCLEOTIDE SEQUENCE [LARGE SCALE GENOMIC DNA]</scope>
    <source>
        <strain evidence="3 4">YPL8</strain>
    </source>
</reference>
<dbReference type="InterPro" id="IPR057326">
    <property type="entry name" value="KR_dom"/>
</dbReference>
<keyword evidence="4" id="KW-1185">Reference proteome</keyword>
<organism evidence="3 4">
    <name type="scientific">Natrinema halophilum</name>
    <dbReference type="NCBI Taxonomy" id="1699371"/>
    <lineage>
        <taxon>Archaea</taxon>
        <taxon>Methanobacteriati</taxon>
        <taxon>Methanobacteriota</taxon>
        <taxon>Stenosarchaea group</taxon>
        <taxon>Halobacteria</taxon>
        <taxon>Halobacteriales</taxon>
        <taxon>Natrialbaceae</taxon>
        <taxon>Natrinema</taxon>
    </lineage>
</organism>
<accession>A0A7D5GGS3</accession>
<gene>
    <name evidence="3" type="ORF">HYG82_06360</name>
</gene>
<proteinExistence type="inferred from homology"/>
<dbReference type="AlphaFoldDB" id="A0A7D5GGS3"/>
<name>A0A7D5GGS3_9EURY</name>
<feature type="domain" description="Ketoreductase" evidence="2">
    <location>
        <begin position="13"/>
        <end position="198"/>
    </location>
</feature>
<dbReference type="InterPro" id="IPR050259">
    <property type="entry name" value="SDR"/>
</dbReference>
<protein>
    <submittedName>
        <fullName evidence="3">SDR family oxidoreductase</fullName>
    </submittedName>
</protein>
<dbReference type="GeneID" id="56032897"/>
<dbReference type="RefSeq" id="WP_179260233.1">
    <property type="nucleotide sequence ID" value="NZ_CP058601.1"/>
</dbReference>
<dbReference type="CDD" id="cd05233">
    <property type="entry name" value="SDR_c"/>
    <property type="match status" value="1"/>
</dbReference>
<evidence type="ECO:0000256" key="1">
    <source>
        <dbReference type="ARBA" id="ARBA00006484"/>
    </source>
</evidence>
<dbReference type="FunFam" id="3.40.50.720:FF:000084">
    <property type="entry name" value="Short-chain dehydrogenase reductase"/>
    <property type="match status" value="1"/>
</dbReference>
<evidence type="ECO:0000259" key="2">
    <source>
        <dbReference type="SMART" id="SM00822"/>
    </source>
</evidence>
<dbReference type="Pfam" id="PF13561">
    <property type="entry name" value="adh_short_C2"/>
    <property type="match status" value="1"/>
</dbReference>
<dbReference type="OrthoDB" id="281764at2157"/>
<dbReference type="PRINTS" id="PR00080">
    <property type="entry name" value="SDRFAMILY"/>
</dbReference>
<dbReference type="PANTHER" id="PTHR42879:SF2">
    <property type="entry name" value="3-OXOACYL-[ACYL-CARRIER-PROTEIN] REDUCTASE FABG"/>
    <property type="match status" value="1"/>
</dbReference>
<dbReference type="PANTHER" id="PTHR42879">
    <property type="entry name" value="3-OXOACYL-(ACYL-CARRIER-PROTEIN) REDUCTASE"/>
    <property type="match status" value="1"/>
</dbReference>
<dbReference type="SUPFAM" id="SSF51735">
    <property type="entry name" value="NAD(P)-binding Rossmann-fold domains"/>
    <property type="match status" value="1"/>
</dbReference>
<dbReference type="Gene3D" id="3.40.50.720">
    <property type="entry name" value="NAD(P)-binding Rossmann-like Domain"/>
    <property type="match status" value="1"/>
</dbReference>
<comment type="similarity">
    <text evidence="1">Belongs to the short-chain dehydrogenases/reductases (SDR) family.</text>
</comment>
<dbReference type="KEGG" id="haly:HYG82_06360"/>
<evidence type="ECO:0000313" key="3">
    <source>
        <dbReference type="EMBL" id="QLG48494.1"/>
    </source>
</evidence>
<dbReference type="Proteomes" id="UP000509241">
    <property type="component" value="Chromosome"/>
</dbReference>
<sequence>MSVLRNGVDFEDTHVVVTGAAAGIGRKIAIEFGALNAAVSIVDLSKNPRDEESATHERITEAGGQAEFFQCDLRDAGEIERTISNIRDESGEIDVLVNNAGINRLGSIEEISVEDWDAVQAVNARGAVLMTKFSLDSLRTTGGCIVNVASIAGMKGSAEYATYAPSKATVLNHTKQVAVDYGSEGIRANAVAPGIIEAGMGKDELSDPDKAEVKRQKTILDRLGTEVDVANAVLFLASDAAGFITGETLVVDGGWTT</sequence>
<dbReference type="EMBL" id="CP058601">
    <property type="protein sequence ID" value="QLG48494.1"/>
    <property type="molecule type" value="Genomic_DNA"/>
</dbReference>
<dbReference type="InterPro" id="IPR002347">
    <property type="entry name" value="SDR_fam"/>
</dbReference>
<evidence type="ECO:0000313" key="4">
    <source>
        <dbReference type="Proteomes" id="UP000509241"/>
    </source>
</evidence>
<dbReference type="InterPro" id="IPR036291">
    <property type="entry name" value="NAD(P)-bd_dom_sf"/>
</dbReference>